<proteinExistence type="predicted"/>
<evidence type="ECO:0000313" key="1">
    <source>
        <dbReference type="EMBL" id="CAL6018441.1"/>
    </source>
</evidence>
<organism evidence="1 2">
    <name type="scientific">Hexamita inflata</name>
    <dbReference type="NCBI Taxonomy" id="28002"/>
    <lineage>
        <taxon>Eukaryota</taxon>
        <taxon>Metamonada</taxon>
        <taxon>Diplomonadida</taxon>
        <taxon>Hexamitidae</taxon>
        <taxon>Hexamitinae</taxon>
        <taxon>Hexamita</taxon>
    </lineage>
</organism>
<dbReference type="Proteomes" id="UP001642409">
    <property type="component" value="Unassembled WGS sequence"/>
</dbReference>
<protein>
    <submittedName>
        <fullName evidence="1">Uncharacterized protein</fullName>
    </submittedName>
</protein>
<gene>
    <name evidence="1" type="ORF">HINF_LOCUS26472</name>
</gene>
<accession>A0ABP1IL06</accession>
<sequence>MTLRPGVNHYPKPVKLLIDAHDFIRTADPNDTENPVAVRRAFETLGCYFDKKARNLQSQLTMVVPTKRVEIISLKPPPVKLGELATIPVRVEGKRTLIQFIEESQFVLDIQTISDQVLEYIYAPDLVQLFGQLQPELIFNVTLQQPTFGEQFVNEIHKVSVRTKNEEKKRDLSIMDSDSIQLNISFNPFIKQNILQNQSNQSLLSTPVPELNLKQTQKQIQALKITVQKEARKQLQFNHEPKINAKQVQTERETVIALVFNSFQTQFNVQTMFTQKQVQKCQFEKVFGANYVTGPKYDILTTGPGMRQEIINQGLQKQRMNSQQKCKAEINQDGVVKVGPQLKKKEVINVPEEVKTQMVFIRMEQHLTQNSVGYTNNIISQYPKNPLPKYPLNNEIIHPSGKPFKEDQEQKDNLQKILIAKLDYVEKKQLENEAKIKPRISFFYKIEKYNNIIRFLGIEKLDFDPRRNYHGQKIQDVIKQCILECWEFQKTGEQLYENQVTFNNPKNYIVQYMIDAENEFIEVVKQANYIELVVMISKYIDQIRKRVDIKLLDLEIIKRSLEKIINMCLEKSIAQQNILIQRYNQLQDIATLQALKKCDQILYWIEEEKQYQEHIQSITNCEEIFDLYEQVHEKVYELDL</sequence>
<keyword evidence="2" id="KW-1185">Reference proteome</keyword>
<reference evidence="1 2" key="1">
    <citation type="submission" date="2024-07" db="EMBL/GenBank/DDBJ databases">
        <authorList>
            <person name="Akdeniz Z."/>
        </authorList>
    </citation>
    <scope>NUCLEOTIDE SEQUENCE [LARGE SCALE GENOMIC DNA]</scope>
</reference>
<name>A0ABP1IL06_9EUKA</name>
<comment type="caution">
    <text evidence="1">The sequence shown here is derived from an EMBL/GenBank/DDBJ whole genome shotgun (WGS) entry which is preliminary data.</text>
</comment>
<evidence type="ECO:0000313" key="2">
    <source>
        <dbReference type="Proteomes" id="UP001642409"/>
    </source>
</evidence>
<dbReference type="EMBL" id="CAXDID020000080">
    <property type="protein sequence ID" value="CAL6018441.1"/>
    <property type="molecule type" value="Genomic_DNA"/>
</dbReference>